<feature type="signal peptide" evidence="1">
    <location>
        <begin position="1"/>
        <end position="19"/>
    </location>
</feature>
<evidence type="ECO:0000313" key="2">
    <source>
        <dbReference type="EMBL" id="MDP8148266.1"/>
    </source>
</evidence>
<protein>
    <submittedName>
        <fullName evidence="2">Uncharacterized protein</fullName>
    </submittedName>
</protein>
<sequence>MKKLFLLIILCYQFPFAIANTETIYPPYQIVDKQAKQVGIAFIDTTKKSMDWLQENNIYLKENNIFVMVIGGTESLIKQLNSKYQGVLFGVEPKSNKMYLSLLFRQLNINTLPYIAKL</sequence>
<dbReference type="AlphaFoldDB" id="A0AAW8CFS2"/>
<keyword evidence="1" id="KW-0732">Signal</keyword>
<organism evidence="2 3">
    <name type="scientific">Phocoenobacter atlanticus subsp. atlanticus</name>
    <dbReference type="NCBI Taxonomy" id="3061285"/>
    <lineage>
        <taxon>Bacteria</taxon>
        <taxon>Pseudomonadati</taxon>
        <taxon>Pseudomonadota</taxon>
        <taxon>Gammaproteobacteria</taxon>
        <taxon>Pasteurellales</taxon>
        <taxon>Pasteurellaceae</taxon>
        <taxon>Phocoenobacter</taxon>
        <taxon>Phocoenobacter atlanticus</taxon>
    </lineage>
</organism>
<dbReference type="RefSeq" id="WP_306351420.1">
    <property type="nucleotide sequence ID" value="NZ_JASAWV010000005.1"/>
</dbReference>
<evidence type="ECO:0000256" key="1">
    <source>
        <dbReference type="SAM" id="SignalP"/>
    </source>
</evidence>
<evidence type="ECO:0000313" key="3">
    <source>
        <dbReference type="Proteomes" id="UP001226020"/>
    </source>
</evidence>
<gene>
    <name evidence="2" type="ORF">QJU57_04110</name>
</gene>
<feature type="chain" id="PRO_5043342168" evidence="1">
    <location>
        <begin position="20"/>
        <end position="118"/>
    </location>
</feature>
<reference evidence="2 3" key="1">
    <citation type="journal article" date="2023" name="Front. Microbiol.">
        <title>Phylogeography and host specificity of Pasteurellaceae pathogenic to sea-farmed fish in the north-east Atlantic.</title>
        <authorList>
            <person name="Gulla S."/>
            <person name="Colquhoun D.J."/>
            <person name="Olsen A.B."/>
            <person name="Spilsberg B."/>
            <person name="Lagesen K."/>
            <person name="Aakesson C.P."/>
            <person name="Strom S."/>
            <person name="Manji F."/>
            <person name="Birkbeck T.H."/>
            <person name="Nilsen H.K."/>
        </authorList>
    </citation>
    <scope>NUCLEOTIDE SEQUENCE [LARGE SCALE GENOMIC DNA]</scope>
    <source>
        <strain evidence="2 3">NVIB3131</strain>
    </source>
</reference>
<dbReference type="EMBL" id="JASAXT010000005">
    <property type="protein sequence ID" value="MDP8148266.1"/>
    <property type="molecule type" value="Genomic_DNA"/>
</dbReference>
<name>A0AAW8CFS2_9PAST</name>
<keyword evidence="3" id="KW-1185">Reference proteome</keyword>
<accession>A0AAW8CFS2</accession>
<comment type="caution">
    <text evidence="2">The sequence shown here is derived from an EMBL/GenBank/DDBJ whole genome shotgun (WGS) entry which is preliminary data.</text>
</comment>
<dbReference type="Proteomes" id="UP001226020">
    <property type="component" value="Unassembled WGS sequence"/>
</dbReference>
<proteinExistence type="predicted"/>